<evidence type="ECO:0000256" key="2">
    <source>
        <dbReference type="SAM" id="Phobius"/>
    </source>
</evidence>
<feature type="region of interest" description="Disordered" evidence="1">
    <location>
        <begin position="1"/>
        <end position="27"/>
    </location>
</feature>
<dbReference type="EMBL" id="HBUE01091208">
    <property type="protein sequence ID" value="CAG6481655.1"/>
    <property type="molecule type" value="Transcribed_RNA"/>
</dbReference>
<keyword evidence="2" id="KW-0472">Membrane</keyword>
<organism evidence="3">
    <name type="scientific">Culex pipiens</name>
    <name type="common">House mosquito</name>
    <dbReference type="NCBI Taxonomy" id="7175"/>
    <lineage>
        <taxon>Eukaryota</taxon>
        <taxon>Metazoa</taxon>
        <taxon>Ecdysozoa</taxon>
        <taxon>Arthropoda</taxon>
        <taxon>Hexapoda</taxon>
        <taxon>Insecta</taxon>
        <taxon>Pterygota</taxon>
        <taxon>Neoptera</taxon>
        <taxon>Endopterygota</taxon>
        <taxon>Diptera</taxon>
        <taxon>Nematocera</taxon>
        <taxon>Culicoidea</taxon>
        <taxon>Culicidae</taxon>
        <taxon>Culicinae</taxon>
        <taxon>Culicini</taxon>
        <taxon>Culex</taxon>
        <taxon>Culex</taxon>
    </lineage>
</organism>
<reference evidence="3" key="1">
    <citation type="submission" date="2021-05" db="EMBL/GenBank/DDBJ databases">
        <authorList>
            <person name="Alioto T."/>
            <person name="Alioto T."/>
            <person name="Gomez Garrido J."/>
        </authorList>
    </citation>
    <scope>NUCLEOTIDE SEQUENCE</scope>
</reference>
<feature type="transmembrane region" description="Helical" evidence="2">
    <location>
        <begin position="110"/>
        <end position="128"/>
    </location>
</feature>
<sequence length="129" mass="14024">MWTSAVASSTPAPKHSRNEINDGKRSRLRWAQNSGKIPATKLPSPSAKMANSLASFLLMLVSGSSRRLVTLAKGPCCGSVRSIVRFGDRDIRDGCWTTDFLLRRAGHSQGLIICLCCFCGLVFCYVATD</sequence>
<evidence type="ECO:0000313" key="3">
    <source>
        <dbReference type="EMBL" id="CAG6481649.1"/>
    </source>
</evidence>
<keyword evidence="2" id="KW-1133">Transmembrane helix</keyword>
<feature type="compositionally biased region" description="Polar residues" evidence="1">
    <location>
        <begin position="1"/>
        <end position="11"/>
    </location>
</feature>
<dbReference type="AlphaFoldDB" id="A0A8D8FTA9"/>
<evidence type="ECO:0000256" key="1">
    <source>
        <dbReference type="SAM" id="MobiDB-lite"/>
    </source>
</evidence>
<proteinExistence type="predicted"/>
<accession>A0A8D8FTA9</accession>
<dbReference type="EMBL" id="HBUE01091201">
    <property type="protein sequence ID" value="CAG6481649.1"/>
    <property type="molecule type" value="Transcribed_RNA"/>
</dbReference>
<protein>
    <submittedName>
        <fullName evidence="3">(northern house mosquito) hypothetical protein</fullName>
    </submittedName>
</protein>
<name>A0A8D8FTA9_CULPI</name>
<feature type="compositionally biased region" description="Basic and acidic residues" evidence="1">
    <location>
        <begin position="16"/>
        <end position="25"/>
    </location>
</feature>
<keyword evidence="2" id="KW-0812">Transmembrane</keyword>